<feature type="non-terminal residue" evidence="2">
    <location>
        <position position="1"/>
    </location>
</feature>
<gene>
    <name evidence="2" type="ORF">Tci_917430</name>
</gene>
<dbReference type="EMBL" id="BKCJ011648903">
    <property type="protein sequence ID" value="GFD45461.1"/>
    <property type="molecule type" value="Genomic_DNA"/>
</dbReference>
<name>A0A699WL14_TANCI</name>
<accession>A0A699WL14</accession>
<evidence type="ECO:0000256" key="1">
    <source>
        <dbReference type="SAM" id="MobiDB-lite"/>
    </source>
</evidence>
<comment type="caution">
    <text evidence="2">The sequence shown here is derived from an EMBL/GenBank/DDBJ whole genome shotgun (WGS) entry which is preliminary data.</text>
</comment>
<reference evidence="2" key="1">
    <citation type="journal article" date="2019" name="Sci. Rep.">
        <title>Draft genome of Tanacetum cinerariifolium, the natural source of mosquito coil.</title>
        <authorList>
            <person name="Yamashiro T."/>
            <person name="Shiraishi A."/>
            <person name="Satake H."/>
            <person name="Nakayama K."/>
        </authorList>
    </citation>
    <scope>NUCLEOTIDE SEQUENCE</scope>
</reference>
<sequence>FAGLDDSIYKFKISETVTSLAKDEKDTPETSTACVEKPKEDWSSAPLIEDLETDSDDDNVFTLEPIPAKIDFVKAGESITHVKYNNLEFSSE</sequence>
<feature type="region of interest" description="Disordered" evidence="1">
    <location>
        <begin position="20"/>
        <end position="40"/>
    </location>
</feature>
<dbReference type="AlphaFoldDB" id="A0A699WL14"/>
<evidence type="ECO:0000313" key="2">
    <source>
        <dbReference type="EMBL" id="GFD45461.1"/>
    </source>
</evidence>
<organism evidence="2">
    <name type="scientific">Tanacetum cinerariifolium</name>
    <name type="common">Dalmatian daisy</name>
    <name type="synonym">Chrysanthemum cinerariifolium</name>
    <dbReference type="NCBI Taxonomy" id="118510"/>
    <lineage>
        <taxon>Eukaryota</taxon>
        <taxon>Viridiplantae</taxon>
        <taxon>Streptophyta</taxon>
        <taxon>Embryophyta</taxon>
        <taxon>Tracheophyta</taxon>
        <taxon>Spermatophyta</taxon>
        <taxon>Magnoliopsida</taxon>
        <taxon>eudicotyledons</taxon>
        <taxon>Gunneridae</taxon>
        <taxon>Pentapetalae</taxon>
        <taxon>asterids</taxon>
        <taxon>campanulids</taxon>
        <taxon>Asterales</taxon>
        <taxon>Asteraceae</taxon>
        <taxon>Asteroideae</taxon>
        <taxon>Anthemideae</taxon>
        <taxon>Anthemidinae</taxon>
        <taxon>Tanacetum</taxon>
    </lineage>
</organism>
<proteinExistence type="predicted"/>
<protein>
    <submittedName>
        <fullName evidence="2">Uncharacterized protein</fullName>
    </submittedName>
</protein>